<sequence length="119" mass="13173">MGKRAHDESLVDASMNESISAEGPTTAADEYEHLCSLVNVIAKPLASRKLAKKLYKLVRKSSKHQHYLRQGLKDVQKAIRKNEKGIVVLAGNVSPIDVYSHIPALCEENEVPYAYTPIS</sequence>
<comment type="similarity">
    <text evidence="1">Belongs to the eukaryotic ribosomal protein eL8 family.</text>
</comment>
<keyword evidence="6" id="KW-1185">Reference proteome</keyword>
<evidence type="ECO:0000313" key="5">
    <source>
        <dbReference type="EMBL" id="KAJ1374505.1"/>
    </source>
</evidence>
<feature type="domain" description="Ribosomal protein eL8/eL30/eS12/Gadd45" evidence="4">
    <location>
        <begin position="53"/>
        <end position="116"/>
    </location>
</feature>
<dbReference type="Gene3D" id="3.30.1330.30">
    <property type="match status" value="1"/>
</dbReference>
<feature type="region of interest" description="Disordered" evidence="3">
    <location>
        <begin position="1"/>
        <end position="24"/>
    </location>
</feature>
<evidence type="ECO:0000256" key="1">
    <source>
        <dbReference type="ARBA" id="ARBA00007337"/>
    </source>
</evidence>
<dbReference type="InterPro" id="IPR029064">
    <property type="entry name" value="Ribosomal_eL30-like_sf"/>
</dbReference>
<dbReference type="EMBL" id="JAHQIW010007463">
    <property type="protein sequence ID" value="KAJ1374505.1"/>
    <property type="molecule type" value="Genomic_DNA"/>
</dbReference>
<comment type="caution">
    <text evidence="5">The sequence shown here is derived from an EMBL/GenBank/DDBJ whole genome shotgun (WGS) entry which is preliminary data.</text>
</comment>
<name>A0AAD5REA0_PARTN</name>
<reference evidence="5" key="1">
    <citation type="submission" date="2021-06" db="EMBL/GenBank/DDBJ databases">
        <title>Parelaphostrongylus tenuis whole genome reference sequence.</title>
        <authorList>
            <person name="Garwood T.J."/>
            <person name="Larsen P.A."/>
            <person name="Fountain-Jones N.M."/>
            <person name="Garbe J.R."/>
            <person name="Macchietto M.G."/>
            <person name="Kania S.A."/>
            <person name="Gerhold R.W."/>
            <person name="Richards J.E."/>
            <person name="Wolf T.M."/>
        </authorList>
    </citation>
    <scope>NUCLEOTIDE SEQUENCE</scope>
    <source>
        <strain evidence="5">MNPRO001-30</strain>
        <tissue evidence="5">Meninges</tissue>
    </source>
</reference>
<dbReference type="SUPFAM" id="SSF55315">
    <property type="entry name" value="L30e-like"/>
    <property type="match status" value="1"/>
</dbReference>
<dbReference type="PRINTS" id="PR00881">
    <property type="entry name" value="L7ARS6FAMILY"/>
</dbReference>
<protein>
    <recommendedName>
        <fullName evidence="4">Ribosomal protein eL8/eL30/eS12/Gadd45 domain-containing protein</fullName>
    </recommendedName>
</protein>
<dbReference type="InterPro" id="IPR018492">
    <property type="entry name" value="Ribosomal_eL8/Nhp2"/>
</dbReference>
<dbReference type="AlphaFoldDB" id="A0AAD5REA0"/>
<dbReference type="InterPro" id="IPR004038">
    <property type="entry name" value="Ribosomal_eL8/eL30/eS12/Gad45"/>
</dbReference>
<evidence type="ECO:0000256" key="2">
    <source>
        <dbReference type="ARBA" id="ARBA00023274"/>
    </source>
</evidence>
<dbReference type="GO" id="GO:1990904">
    <property type="term" value="C:ribonucleoprotein complex"/>
    <property type="evidence" value="ECO:0007669"/>
    <property type="project" value="UniProtKB-KW"/>
</dbReference>
<gene>
    <name evidence="5" type="ORF">KIN20_037206</name>
</gene>
<keyword evidence="2" id="KW-0687">Ribonucleoprotein</keyword>
<evidence type="ECO:0000256" key="3">
    <source>
        <dbReference type="SAM" id="MobiDB-lite"/>
    </source>
</evidence>
<accession>A0AAD5REA0</accession>
<evidence type="ECO:0000313" key="6">
    <source>
        <dbReference type="Proteomes" id="UP001196413"/>
    </source>
</evidence>
<proteinExistence type="inferred from homology"/>
<evidence type="ECO:0000259" key="4">
    <source>
        <dbReference type="Pfam" id="PF01248"/>
    </source>
</evidence>
<dbReference type="Pfam" id="PF01248">
    <property type="entry name" value="Ribosomal_L7Ae"/>
    <property type="match status" value="1"/>
</dbReference>
<organism evidence="5 6">
    <name type="scientific">Parelaphostrongylus tenuis</name>
    <name type="common">Meningeal worm</name>
    <dbReference type="NCBI Taxonomy" id="148309"/>
    <lineage>
        <taxon>Eukaryota</taxon>
        <taxon>Metazoa</taxon>
        <taxon>Ecdysozoa</taxon>
        <taxon>Nematoda</taxon>
        <taxon>Chromadorea</taxon>
        <taxon>Rhabditida</taxon>
        <taxon>Rhabditina</taxon>
        <taxon>Rhabditomorpha</taxon>
        <taxon>Strongyloidea</taxon>
        <taxon>Metastrongylidae</taxon>
        <taxon>Parelaphostrongylus</taxon>
    </lineage>
</organism>
<dbReference type="Proteomes" id="UP001196413">
    <property type="component" value="Unassembled WGS sequence"/>
</dbReference>